<proteinExistence type="predicted"/>
<dbReference type="EMBL" id="HG994368">
    <property type="protein sequence ID" value="CAF1824935.1"/>
    <property type="molecule type" value="Genomic_DNA"/>
</dbReference>
<evidence type="ECO:0000313" key="1">
    <source>
        <dbReference type="EMBL" id="CAF1824935.1"/>
    </source>
</evidence>
<protein>
    <submittedName>
        <fullName evidence="1">(rape) hypothetical protein</fullName>
    </submittedName>
</protein>
<sequence>MDVKRDAIADNIVLQYNIRKSRTSETREKEPKLSEKAILLFSPRIVDIPAILPVSTPPNGILCLCGSCDYAIIPLSPWINWNRKVQFCLAVALLDG</sequence>
<dbReference type="AlphaFoldDB" id="A0A816JJD6"/>
<accession>A0A816JJD6</accession>
<dbReference type="Proteomes" id="UP001295469">
    <property type="component" value="Chromosome C04"/>
</dbReference>
<reference evidence="1" key="1">
    <citation type="submission" date="2021-01" db="EMBL/GenBank/DDBJ databases">
        <authorList>
            <consortium name="Genoscope - CEA"/>
            <person name="William W."/>
        </authorList>
    </citation>
    <scope>NUCLEOTIDE SEQUENCE</scope>
</reference>
<name>A0A816JJD6_BRANA</name>
<organism evidence="1">
    <name type="scientific">Brassica napus</name>
    <name type="common">Rape</name>
    <dbReference type="NCBI Taxonomy" id="3708"/>
    <lineage>
        <taxon>Eukaryota</taxon>
        <taxon>Viridiplantae</taxon>
        <taxon>Streptophyta</taxon>
        <taxon>Embryophyta</taxon>
        <taxon>Tracheophyta</taxon>
        <taxon>Spermatophyta</taxon>
        <taxon>Magnoliopsida</taxon>
        <taxon>eudicotyledons</taxon>
        <taxon>Gunneridae</taxon>
        <taxon>Pentapetalae</taxon>
        <taxon>rosids</taxon>
        <taxon>malvids</taxon>
        <taxon>Brassicales</taxon>
        <taxon>Brassicaceae</taxon>
        <taxon>Brassiceae</taxon>
        <taxon>Brassica</taxon>
    </lineage>
</organism>
<gene>
    <name evidence="1" type="ORF">DARMORV10_C04P18320.1</name>
</gene>